<dbReference type="EMBL" id="LR798243">
    <property type="protein sequence ID" value="CAB5214326.1"/>
    <property type="molecule type" value="Genomic_DNA"/>
</dbReference>
<name>A0A6J7WH68_9CAUD</name>
<sequence length="1039" mass="114968">MAQTTRQTNLLVEQDWTKVYQSFTNADFTSYDFETLRSSMINYIKTYYPETFNDFLESSEYLALIDCIAFLGQSLAFRTDLNARENFLDTAQRRDSILKLARMLAYNPTRTQSAVGLLKIDRISTTESLTDSAGNNLTNVTVQWNDITNDNWLEQFTTILNASFVNNQAVGKPANSQAINGIQTDEYSISLNPQNLPVAPFQAIIQNVSTNFEAVSATTVGETYIYENDPTNVGRFNILYRNDNNGNGSNNTGFFVYFKQGSLQSTNFNVQNAVPNNFVTINTSNINHTDHWLYKLDTNNRPQTVWQAVPALAGINVVYNQQSNKNLYQINSLTNDAVNLVFGDGSFSNIPQGNFSFWYRTSNGLAYSITPDELASVNIPIYYTSKKGTIETLTVIASLKYTVTNATTTQSLASVKTYAPQQYYTQNRMITGEDYNIFPQTSYTSIQKVKAVNRTSSGVSLYLDSIDPQSSFSSTNIFGDDGVLTANSHVSSLTFDFLTTTDIYNAIYNDIIPTISSVGMNNYYYANYARYNSTQANITFVQSANTTVSSTGNLTYLTTANVQDVGTGISSNLKYIAPGASLQFSAPYGYHFDAQHKLVAGAPAVAGDTTSFYAAVTRVVSGDDNQTPYQITLGTQVPTGAILSEPSANPTGHNAIIPAYKNDFTKSLIDTIVGQIGARVNFGLTYNQTSQIWENITPSAIGTSTNWLLKFTYNQGLYNVQYRVVDYTFASDRSTVFYFDPTIKVYDSLTGTNVSDIIKILKINTQPGSGDPLPNDVIWQIYNTITAEDGYVDNNRVMVKSASTQMDGVPDNPDLFTLVVDGDDTRSDLYFQYKHNVPARNRIDPTPINIIDLYILTADYSADYFKWLRDLTGTITKPVPPTSSSLEIAYSGLDNYKTISDTLIYNPAKFKPLFGAKADTMLQARFQVVKNPAVNLTDNEIKSRVISAINNYFSIANWEFGDTFYFSELSAYLHQVLAPAISSIVIIPAGDNMAFGNYFQINSEPWEIITSAATVNDIDIVSAVTAAGLNLTAPLVGGY</sequence>
<protein>
    <recommendedName>
        <fullName evidence="2">Baseplate wedge subunit</fullName>
    </recommendedName>
</protein>
<evidence type="ECO:0000313" key="1">
    <source>
        <dbReference type="EMBL" id="CAB5214326.1"/>
    </source>
</evidence>
<accession>A0A6J7WH68</accession>
<evidence type="ECO:0008006" key="2">
    <source>
        <dbReference type="Google" id="ProtNLM"/>
    </source>
</evidence>
<proteinExistence type="predicted"/>
<gene>
    <name evidence="1" type="ORF">UFOVP190_57</name>
</gene>
<organism evidence="1">
    <name type="scientific">uncultured Caudovirales phage</name>
    <dbReference type="NCBI Taxonomy" id="2100421"/>
    <lineage>
        <taxon>Viruses</taxon>
        <taxon>Duplodnaviria</taxon>
        <taxon>Heunggongvirae</taxon>
        <taxon>Uroviricota</taxon>
        <taxon>Caudoviricetes</taxon>
        <taxon>Peduoviridae</taxon>
        <taxon>Maltschvirus</taxon>
        <taxon>Maltschvirus maltsch</taxon>
    </lineage>
</organism>
<reference evidence="1" key="1">
    <citation type="submission" date="2020-05" db="EMBL/GenBank/DDBJ databases">
        <authorList>
            <person name="Chiriac C."/>
            <person name="Salcher M."/>
            <person name="Ghai R."/>
            <person name="Kavagutti S V."/>
        </authorList>
    </citation>
    <scope>NUCLEOTIDE SEQUENCE</scope>
</reference>